<feature type="transmembrane region" description="Helical" evidence="3">
    <location>
        <begin position="61"/>
        <end position="79"/>
    </location>
</feature>
<keyword evidence="1" id="KW-0597">Phosphoprotein</keyword>
<dbReference type="Gene3D" id="1.10.287.130">
    <property type="match status" value="1"/>
</dbReference>
<dbReference type="InterPro" id="IPR003594">
    <property type="entry name" value="HATPase_dom"/>
</dbReference>
<dbReference type="SUPFAM" id="SSF55874">
    <property type="entry name" value="ATPase domain of HSP90 chaperone/DNA topoisomerase II/histidine kinase"/>
    <property type="match status" value="1"/>
</dbReference>
<proteinExistence type="predicted"/>
<sequence length="543" mass="60558">MESYFLKPGSLSSHASSVTNDPRRPLHLLSAFRLFISASFFLLYVTDNLITPLGSYNPEAFFTYSVVYLLLGIGIWLTLNTQSIPFTLKVWISALTDIILLTLLMHASGGIQSGLGVLIVITVASTSVILGGRTALGLAALATIVILIEQFYISLSYPLGNSYPFAGLLGTTYFATAILFMYVASRVRESEDLAARRGLDLANLAQLTQHIIQRMQTGVIVLDQNGDIRLVNESAAQMLHIEEFQHYENIINVVPELATQWRAWVKDPNRDPEAIQIVSNPIDISPRFARIGDQPDAGAVIFLQDMAAMAQQAQQLQLASLGRLTASIAHEIRNPLGAISHAGQLLAESDNLDENDERLTEIISSHSRRLNTIVENVMTVSHRNPSHVELFNLNNYVDQFIHDYAIGHGLEKNLFYVKITPVTTMIRFDTGHLHQILTNLCQNALWHSQPSNEIPFVSLIGGRLETETRPYLDIYDKGPGVDTEAIEHIFEPFFTTETSGTGLGLYLSRELAEGNQAHLNYIDEGHGRRYFRITFQDPRRQID</sequence>
<feature type="transmembrane region" description="Helical" evidence="3">
    <location>
        <begin position="165"/>
        <end position="184"/>
    </location>
</feature>
<dbReference type="PROSITE" id="PS50109">
    <property type="entry name" value="HIS_KIN"/>
    <property type="match status" value="1"/>
</dbReference>
<dbReference type="Pfam" id="PF02518">
    <property type="entry name" value="HATPase_c"/>
    <property type="match status" value="1"/>
</dbReference>
<dbReference type="InterPro" id="IPR036097">
    <property type="entry name" value="HisK_dim/P_sf"/>
</dbReference>
<dbReference type="Pfam" id="PF00512">
    <property type="entry name" value="HisKA"/>
    <property type="match status" value="1"/>
</dbReference>
<dbReference type="CDD" id="cd00082">
    <property type="entry name" value="HisKA"/>
    <property type="match status" value="1"/>
</dbReference>
<dbReference type="Gene3D" id="3.30.450.20">
    <property type="entry name" value="PAS domain"/>
    <property type="match status" value="1"/>
</dbReference>
<dbReference type="PRINTS" id="PR00344">
    <property type="entry name" value="BCTRLSENSOR"/>
</dbReference>
<name>A0A3B1ARE4_9ZZZZ</name>
<dbReference type="Gene3D" id="3.30.565.10">
    <property type="entry name" value="Histidine kinase-like ATPase, C-terminal domain"/>
    <property type="match status" value="1"/>
</dbReference>
<feature type="domain" description="Histidine kinase" evidence="4">
    <location>
        <begin position="327"/>
        <end position="539"/>
    </location>
</feature>
<dbReference type="PANTHER" id="PTHR43065:SF52">
    <property type="entry name" value="SENSOR PROTEIN KINASE PILS"/>
    <property type="match status" value="1"/>
</dbReference>
<evidence type="ECO:0000256" key="2">
    <source>
        <dbReference type="SAM" id="MobiDB-lite"/>
    </source>
</evidence>
<evidence type="ECO:0000256" key="1">
    <source>
        <dbReference type="ARBA" id="ARBA00022553"/>
    </source>
</evidence>
<dbReference type="EMBL" id="UOFR01000032">
    <property type="protein sequence ID" value="VAW95296.1"/>
    <property type="molecule type" value="Genomic_DNA"/>
</dbReference>
<feature type="transmembrane region" description="Helical" evidence="3">
    <location>
        <begin position="111"/>
        <end position="130"/>
    </location>
</feature>
<dbReference type="CDD" id="cd00075">
    <property type="entry name" value="HATPase"/>
    <property type="match status" value="1"/>
</dbReference>
<dbReference type="InterPro" id="IPR000014">
    <property type="entry name" value="PAS"/>
</dbReference>
<accession>A0A3B1ARE4</accession>
<reference evidence="5" key="1">
    <citation type="submission" date="2018-06" db="EMBL/GenBank/DDBJ databases">
        <authorList>
            <person name="Zhirakovskaya E."/>
        </authorList>
    </citation>
    <scope>NUCLEOTIDE SEQUENCE</scope>
</reference>
<dbReference type="SUPFAM" id="SSF47384">
    <property type="entry name" value="Homodimeric domain of signal transducing histidine kinase"/>
    <property type="match status" value="1"/>
</dbReference>
<organism evidence="5">
    <name type="scientific">hydrothermal vent metagenome</name>
    <dbReference type="NCBI Taxonomy" id="652676"/>
    <lineage>
        <taxon>unclassified sequences</taxon>
        <taxon>metagenomes</taxon>
        <taxon>ecological metagenomes</taxon>
    </lineage>
</organism>
<dbReference type="AlphaFoldDB" id="A0A3B1ARE4"/>
<gene>
    <name evidence="5" type="ORF">MNBD_GAMMA21-1442</name>
</gene>
<keyword evidence="3" id="KW-0812">Transmembrane</keyword>
<feature type="region of interest" description="Disordered" evidence="2">
    <location>
        <begin position="1"/>
        <end position="20"/>
    </location>
</feature>
<dbReference type="SMART" id="SM00388">
    <property type="entry name" value="HisKA"/>
    <property type="match status" value="1"/>
</dbReference>
<feature type="transmembrane region" description="Helical" evidence="3">
    <location>
        <begin position="135"/>
        <end position="153"/>
    </location>
</feature>
<dbReference type="Pfam" id="PF25323">
    <property type="entry name" value="6TM_PilS"/>
    <property type="match status" value="1"/>
</dbReference>
<dbReference type="Pfam" id="PF13188">
    <property type="entry name" value="PAS_8"/>
    <property type="match status" value="1"/>
</dbReference>
<evidence type="ECO:0000256" key="3">
    <source>
        <dbReference type="SAM" id="Phobius"/>
    </source>
</evidence>
<dbReference type="InterPro" id="IPR036890">
    <property type="entry name" value="HATPase_C_sf"/>
</dbReference>
<dbReference type="PANTHER" id="PTHR43065">
    <property type="entry name" value="SENSOR HISTIDINE KINASE"/>
    <property type="match status" value="1"/>
</dbReference>
<feature type="compositionally biased region" description="Polar residues" evidence="2">
    <location>
        <begin position="10"/>
        <end position="20"/>
    </location>
</feature>
<dbReference type="InterPro" id="IPR003661">
    <property type="entry name" value="HisK_dim/P_dom"/>
</dbReference>
<dbReference type="InterPro" id="IPR005467">
    <property type="entry name" value="His_kinase_dom"/>
</dbReference>
<feature type="transmembrane region" description="Helical" evidence="3">
    <location>
        <begin position="86"/>
        <end position="105"/>
    </location>
</feature>
<dbReference type="SMART" id="SM00387">
    <property type="entry name" value="HATPase_c"/>
    <property type="match status" value="1"/>
</dbReference>
<protein>
    <submittedName>
        <fullName evidence="5">Two-component sensor PilS</fullName>
    </submittedName>
</protein>
<feature type="transmembrane region" description="Helical" evidence="3">
    <location>
        <begin position="26"/>
        <end position="46"/>
    </location>
</feature>
<evidence type="ECO:0000313" key="5">
    <source>
        <dbReference type="EMBL" id="VAW95296.1"/>
    </source>
</evidence>
<dbReference type="GO" id="GO:0000155">
    <property type="term" value="F:phosphorelay sensor kinase activity"/>
    <property type="evidence" value="ECO:0007669"/>
    <property type="project" value="InterPro"/>
</dbReference>
<dbReference type="InterPro" id="IPR004358">
    <property type="entry name" value="Sig_transdc_His_kin-like_C"/>
</dbReference>
<keyword evidence="3" id="KW-0472">Membrane</keyword>
<evidence type="ECO:0000259" key="4">
    <source>
        <dbReference type="PROSITE" id="PS50109"/>
    </source>
</evidence>
<keyword evidence="3" id="KW-1133">Transmembrane helix</keyword>